<sequence length="401" mass="44240">MSDKNHSATEVQHSGANLQEQLHAIINHEMEAFADVDKVAEVSELQAQVRHFMDNLQQSFDSYILEIERENAQQGEEPVATQERDLSGFDELNVEKNTNVMNLEEEFHTYGIEKANGITNTKRPASYTVIQSLIGSAIAVSLMWVFWPAADQQAVETTMVSQEKRVEAIQPVKVGKATETLANEQKAKTEAVAEAKPEAVAEAKPEAVAEAKPEAVVEAKPEAVVEAKPEAVVEAKPETVVEAKPETVVEAKPETVVEAKPETVVEAKPETVVESVVPKVKGEKIKVTAHFGNVRSAPDNSGKVVSRLKKGEVVYKLKESDGWYQVRLDGEATAWVHKSLFSPRLQVGVDVGNIRKNPTEKGEIVIRLKKGDYVTKVGEKKDWYQVKLDTGLTAWAHQSIF</sequence>
<dbReference type="EMBL" id="CP018799">
    <property type="protein sequence ID" value="ATX79751.1"/>
    <property type="molecule type" value="Genomic_DNA"/>
</dbReference>
<dbReference type="Proteomes" id="UP000231701">
    <property type="component" value="Chromosome"/>
</dbReference>
<feature type="transmembrane region" description="Helical" evidence="1">
    <location>
        <begin position="127"/>
        <end position="147"/>
    </location>
</feature>
<gene>
    <name evidence="3" type="ORF">Ga0123461_1334</name>
</gene>
<name>A0A2K8L1P9_MARES</name>
<keyword evidence="1" id="KW-0812">Transmembrane</keyword>
<evidence type="ECO:0000256" key="1">
    <source>
        <dbReference type="SAM" id="Phobius"/>
    </source>
</evidence>
<dbReference type="Pfam" id="PF08239">
    <property type="entry name" value="SH3_3"/>
    <property type="match status" value="2"/>
</dbReference>
<dbReference type="InterPro" id="IPR003646">
    <property type="entry name" value="SH3-like_bac-type"/>
</dbReference>
<dbReference type="PANTHER" id="PTHR34408:SF1">
    <property type="entry name" value="GLYCOSYL HYDROLASE FAMILY 19 DOMAIN-CONTAINING PROTEIN HI_1415"/>
    <property type="match status" value="1"/>
</dbReference>
<evidence type="ECO:0000313" key="3">
    <source>
        <dbReference type="EMBL" id="ATX79751.1"/>
    </source>
</evidence>
<reference evidence="3 4" key="1">
    <citation type="submission" date="2016-12" db="EMBL/GenBank/DDBJ databases">
        <title>Isolation and genomic insights into novel planktonic Zetaproteobacteria from stratified waters of the Chesapeake Bay.</title>
        <authorList>
            <person name="McAllister S.M."/>
            <person name="Kato S."/>
            <person name="Chan C.S."/>
            <person name="Chiu B.K."/>
            <person name="Field E.K."/>
        </authorList>
    </citation>
    <scope>NUCLEOTIDE SEQUENCE [LARGE SCALE GENOMIC DNA]</scope>
    <source>
        <strain evidence="3 4">CP-5</strain>
    </source>
</reference>
<evidence type="ECO:0000313" key="4">
    <source>
        <dbReference type="Proteomes" id="UP000231701"/>
    </source>
</evidence>
<proteinExistence type="predicted"/>
<dbReference type="InterPro" id="IPR052354">
    <property type="entry name" value="Cell_Wall_Dynamics_Protein"/>
</dbReference>
<organism evidence="3 4">
    <name type="scientific">Mariprofundus aestuarium</name>
    <dbReference type="NCBI Taxonomy" id="1921086"/>
    <lineage>
        <taxon>Bacteria</taxon>
        <taxon>Pseudomonadati</taxon>
        <taxon>Pseudomonadota</taxon>
        <taxon>Candidatius Mariprofundia</taxon>
        <taxon>Mariprofundales</taxon>
        <taxon>Mariprofundaceae</taxon>
        <taxon>Mariprofundus</taxon>
    </lineage>
</organism>
<dbReference type="PANTHER" id="PTHR34408">
    <property type="entry name" value="FAMILY PROTEIN, PUTATIVE-RELATED"/>
    <property type="match status" value="1"/>
</dbReference>
<feature type="domain" description="SH3b" evidence="2">
    <location>
        <begin position="282"/>
        <end position="345"/>
    </location>
</feature>
<dbReference type="KEGG" id="maes:Ga0123461_1334"/>
<dbReference type="AlphaFoldDB" id="A0A2K8L1P9"/>
<keyword evidence="4" id="KW-1185">Reference proteome</keyword>
<keyword evidence="1" id="KW-1133">Transmembrane helix</keyword>
<evidence type="ECO:0000259" key="2">
    <source>
        <dbReference type="PROSITE" id="PS51781"/>
    </source>
</evidence>
<dbReference type="OrthoDB" id="9787225at2"/>
<dbReference type="Gene3D" id="2.30.30.40">
    <property type="entry name" value="SH3 Domains"/>
    <property type="match status" value="2"/>
</dbReference>
<dbReference type="SMART" id="SM00287">
    <property type="entry name" value="SH3b"/>
    <property type="match status" value="2"/>
</dbReference>
<dbReference type="RefSeq" id="WP_100277610.1">
    <property type="nucleotide sequence ID" value="NZ_CP018799.1"/>
</dbReference>
<accession>A0A2K8L1P9</accession>
<dbReference type="PROSITE" id="PS51781">
    <property type="entry name" value="SH3B"/>
    <property type="match status" value="1"/>
</dbReference>
<protein>
    <submittedName>
        <fullName evidence="3">SH3 domain-containing protein</fullName>
    </submittedName>
</protein>
<keyword evidence="1" id="KW-0472">Membrane</keyword>